<comment type="caution">
    <text evidence="2">The sequence shown here is derived from an EMBL/GenBank/DDBJ whole genome shotgun (WGS) entry which is preliminary data.</text>
</comment>
<feature type="transmembrane region" description="Helical" evidence="1">
    <location>
        <begin position="23"/>
        <end position="41"/>
    </location>
</feature>
<evidence type="ECO:0000313" key="2">
    <source>
        <dbReference type="EMBL" id="PIS13161.1"/>
    </source>
</evidence>
<sequence>MVESSRFVMVFIAIAKKLIHKQIYIVVSLIFMMLPFLWAPLSYSVTIEEAYFPDYGVLLDNASYSWADIYGAGSVTAPNNNSLIIPNSVFYYVFTKLGFSHSLAQRIFISTTIFFIALFFYLFSRVFTKKNYVSAIGLTIYFLSWYVAKSFGYTAKVFQLILLPAFFYLVYNYIKEGNKKYLFINCIIVFLFQALFTNLPQALATFLMYPLAIIYRYFIGEKSCSIRTCIKYFMFILVSIIPIVFYQGLVYFYSVLDSYKNNMPSYSFTAFYSSISRIFQFRGAWWEFSGYLGVPYDNLNVFTENKLIILVSLLIPALVFWIMLKYFYVTSNRNKKVIIFWFGCFLFFVGLSSGFVFFPGLYSWIFSRSKIFMLFREPWAKFFPLVLLSFSALVISIFDGVNEIFKDTKIRNIFCAIFVALVLIKSFYFFSPMFFFQSNKGWRQVLVRIPDYWYSYQEWTREFKDESVLPLPYFKNVSDRYYNWYSNVEKGNSSLVIPAVLGRSKVFAYGAEDAVSSVMQAFLSKGNFNVLNLVKVDYILLQKDVKLLSNVDYYENQVAPLKEYVQDGPLRVFGDRLFVYKIKPEFSLPHFYVPDKVIAFAGEINDLPDIVSLEKSRGSRLVIISMEGLQGENFVGDYVISAKPVEIPIDLNKLKWNEGWAWPPDTNNNPAMWNYLLVRLKEEIALWRAGNTLDKVDVLVWLATKKATEVRSFDNVSKVKWLENCVSRFSRAVDLLKSVPEESRGDDYWGYAGKTLLYMRRVKDELALVEDASFDMTGFLEMYLSYEEWLKDISNTYCKEGYCYDFSPPISGRYLIYLTNLKDFYLGAVATVVVTDQEGEEVYNRFLNVDSEGKAFVQLDNLQGGEDYKISVQLPDGENFLGRSFWRTTKVDVYEDGGIEFKADPVFREAIAIDSNAPIFIDDNLNSTGVIAKIDNWYPGESYKVHFDYLPSKGALKIALFEKFYYYDYSLDEQKLGWRVNFISSLSLSSKEMGSFTKIVKASENAQEAYLYLYFEPIVALTEGFSITDSFALKISNVAVKQMPEPVLLIGRDITSGYVLPDWEKPNIEYHKVNPTKYFVNVRGGIAPFMLVFNESYNKNWRVYLEGDKTSSLVRLCNKLAEKVEIFDMSSLVCSAFSNIEKESIAEEEHYLVNGFANAWYIEPKMFGNISSNYELVVEYTPQRIFVVSRILQLVVFTFSVMCLLFSCFKSGISHFIYKKNVKKSK</sequence>
<dbReference type="AlphaFoldDB" id="A0A2H0WKI7"/>
<dbReference type="Proteomes" id="UP000230787">
    <property type="component" value="Unassembled WGS sequence"/>
</dbReference>
<feature type="transmembrane region" description="Helical" evidence="1">
    <location>
        <begin position="131"/>
        <end position="148"/>
    </location>
</feature>
<gene>
    <name evidence="2" type="ORF">COT69_00155</name>
</gene>
<feature type="transmembrane region" description="Helical" evidence="1">
    <location>
        <begin position="382"/>
        <end position="401"/>
    </location>
</feature>
<feature type="transmembrane region" description="Helical" evidence="1">
    <location>
        <begin position="202"/>
        <end position="220"/>
    </location>
</feature>
<keyword evidence="1" id="KW-0812">Transmembrane</keyword>
<feature type="transmembrane region" description="Helical" evidence="1">
    <location>
        <begin position="413"/>
        <end position="436"/>
    </location>
</feature>
<proteinExistence type="predicted"/>
<feature type="transmembrane region" description="Helical" evidence="1">
    <location>
        <begin position="154"/>
        <end position="174"/>
    </location>
</feature>
<evidence type="ECO:0000313" key="3">
    <source>
        <dbReference type="Proteomes" id="UP000230787"/>
    </source>
</evidence>
<feature type="transmembrane region" description="Helical" evidence="1">
    <location>
        <begin position="339"/>
        <end position="362"/>
    </location>
</feature>
<feature type="transmembrane region" description="Helical" evidence="1">
    <location>
        <begin position="1191"/>
        <end position="1218"/>
    </location>
</feature>
<feature type="transmembrane region" description="Helical" evidence="1">
    <location>
        <begin position="232"/>
        <end position="253"/>
    </location>
</feature>
<accession>A0A2H0WKI7</accession>
<dbReference type="EMBL" id="PEZN01000003">
    <property type="protein sequence ID" value="PIS13161.1"/>
    <property type="molecule type" value="Genomic_DNA"/>
</dbReference>
<feature type="transmembrane region" description="Helical" evidence="1">
    <location>
        <begin position="181"/>
        <end position="196"/>
    </location>
</feature>
<reference evidence="3" key="1">
    <citation type="submission" date="2017-09" db="EMBL/GenBank/DDBJ databases">
        <title>Depth-based differentiation of microbial function through sediment-hosted aquifers and enrichment of novel symbionts in the deep terrestrial subsurface.</title>
        <authorList>
            <person name="Probst A.J."/>
            <person name="Ladd B."/>
            <person name="Jarett J.K."/>
            <person name="Geller-Mcgrath D.E."/>
            <person name="Sieber C.M.K."/>
            <person name="Emerson J.B."/>
            <person name="Anantharaman K."/>
            <person name="Thomas B.C."/>
            <person name="Malmstrom R."/>
            <person name="Stieglmeier M."/>
            <person name="Klingl A."/>
            <person name="Woyke T."/>
            <person name="Ryan C.M."/>
            <person name="Banfield J.F."/>
        </authorList>
    </citation>
    <scope>NUCLEOTIDE SEQUENCE [LARGE SCALE GENOMIC DNA]</scope>
</reference>
<keyword evidence="1" id="KW-1133">Transmembrane helix</keyword>
<feature type="transmembrane region" description="Helical" evidence="1">
    <location>
        <begin position="307"/>
        <end position="327"/>
    </location>
</feature>
<evidence type="ECO:0000256" key="1">
    <source>
        <dbReference type="SAM" id="Phobius"/>
    </source>
</evidence>
<organism evidence="2 3">
    <name type="scientific">candidate division WWE3 bacterium CG09_land_8_20_14_0_10_39_24</name>
    <dbReference type="NCBI Taxonomy" id="1975088"/>
    <lineage>
        <taxon>Bacteria</taxon>
        <taxon>Katanobacteria</taxon>
    </lineage>
</organism>
<name>A0A2H0WKI7_UNCKA</name>
<protein>
    <submittedName>
        <fullName evidence="2">Uncharacterized protein</fullName>
    </submittedName>
</protein>
<keyword evidence="1" id="KW-0472">Membrane</keyword>
<feature type="transmembrane region" description="Helical" evidence="1">
    <location>
        <begin position="103"/>
        <end position="124"/>
    </location>
</feature>